<evidence type="ECO:0008006" key="6">
    <source>
        <dbReference type="Google" id="ProtNLM"/>
    </source>
</evidence>
<dbReference type="RefSeq" id="WP_154240552.1">
    <property type="nucleotide sequence ID" value="NZ_WKPI01000050.1"/>
</dbReference>
<gene>
    <name evidence="3" type="ORF">GKD88_17875</name>
    <name evidence="2" type="ORF">GKE08_17965</name>
</gene>
<protein>
    <recommendedName>
        <fullName evidence="6">Phage holin</fullName>
    </recommendedName>
</protein>
<proteinExistence type="predicted"/>
<dbReference type="OrthoDB" id="2051266at2"/>
<evidence type="ECO:0000313" key="2">
    <source>
        <dbReference type="EMBL" id="MSA91213.1"/>
    </source>
</evidence>
<evidence type="ECO:0000256" key="1">
    <source>
        <dbReference type="SAM" id="Phobius"/>
    </source>
</evidence>
<dbReference type="Proteomes" id="UP000480929">
    <property type="component" value="Unassembled WGS sequence"/>
</dbReference>
<dbReference type="Proteomes" id="UP000433575">
    <property type="component" value="Unassembled WGS sequence"/>
</dbReference>
<dbReference type="EMBL" id="WKPJ01000047">
    <property type="protein sequence ID" value="MSA91213.1"/>
    <property type="molecule type" value="Genomic_DNA"/>
</dbReference>
<evidence type="ECO:0000313" key="3">
    <source>
        <dbReference type="EMBL" id="MSC34990.1"/>
    </source>
</evidence>
<organism evidence="2 4">
    <name type="scientific">Holdemania massiliensis</name>
    <dbReference type="NCBI Taxonomy" id="1468449"/>
    <lineage>
        <taxon>Bacteria</taxon>
        <taxon>Bacillati</taxon>
        <taxon>Bacillota</taxon>
        <taxon>Erysipelotrichia</taxon>
        <taxon>Erysipelotrichales</taxon>
        <taxon>Erysipelotrichaceae</taxon>
        <taxon>Holdemania</taxon>
    </lineage>
</organism>
<dbReference type="AlphaFoldDB" id="A0A6N7SBD1"/>
<name>A0A6N7SBD1_9FIRM</name>
<sequence length="104" mass="11880">MLEFISTHIMEFGWTCIVGILAMLYKTIQKNFKKVLADNQNMKFGVQAVLHDRLIQKCTYIIQRGHVTTDDLDELEELNKPYKALGGNGTVKTALEKVKQLPLK</sequence>
<comment type="caution">
    <text evidence="2">The sequence shown here is derived from an EMBL/GenBank/DDBJ whole genome shotgun (WGS) entry which is preliminary data.</text>
</comment>
<keyword evidence="1" id="KW-1133">Transmembrane helix</keyword>
<reference evidence="4 5" key="1">
    <citation type="journal article" date="2019" name="Nat. Med.">
        <title>A library of human gut bacterial isolates paired with longitudinal multiomics data enables mechanistic microbiome research.</title>
        <authorList>
            <person name="Poyet M."/>
            <person name="Groussin M."/>
            <person name="Gibbons S.M."/>
            <person name="Avila-Pacheco J."/>
            <person name="Jiang X."/>
            <person name="Kearney S.M."/>
            <person name="Perrotta A.R."/>
            <person name="Berdy B."/>
            <person name="Zhao S."/>
            <person name="Lieberman T.D."/>
            <person name="Swanson P.K."/>
            <person name="Smith M."/>
            <person name="Roesemann S."/>
            <person name="Alexander J.E."/>
            <person name="Rich S.A."/>
            <person name="Livny J."/>
            <person name="Vlamakis H."/>
            <person name="Clish C."/>
            <person name="Bullock K."/>
            <person name="Deik A."/>
            <person name="Scott J."/>
            <person name="Pierce K.A."/>
            <person name="Xavier R.J."/>
            <person name="Alm E.J."/>
        </authorList>
    </citation>
    <scope>NUCLEOTIDE SEQUENCE [LARGE SCALE GENOMIC DNA]</scope>
    <source>
        <strain evidence="2 4">BIOML-A4</strain>
        <strain evidence="3 5">BIOML-A5</strain>
    </source>
</reference>
<keyword evidence="1" id="KW-0812">Transmembrane</keyword>
<evidence type="ECO:0000313" key="5">
    <source>
        <dbReference type="Proteomes" id="UP000480929"/>
    </source>
</evidence>
<accession>A0A6N7SBD1</accession>
<keyword evidence="1" id="KW-0472">Membrane</keyword>
<keyword evidence="5" id="KW-1185">Reference proteome</keyword>
<dbReference type="EMBL" id="WKPI01000050">
    <property type="protein sequence ID" value="MSC34990.1"/>
    <property type="molecule type" value="Genomic_DNA"/>
</dbReference>
<feature type="transmembrane region" description="Helical" evidence="1">
    <location>
        <begin position="6"/>
        <end position="25"/>
    </location>
</feature>
<evidence type="ECO:0000313" key="4">
    <source>
        <dbReference type="Proteomes" id="UP000433575"/>
    </source>
</evidence>